<evidence type="ECO:0000256" key="6">
    <source>
        <dbReference type="SAM" id="Phobius"/>
    </source>
</evidence>
<accession>A0A378R6F6</accession>
<protein>
    <submittedName>
        <fullName evidence="8">Type IV secretion system protein virB8</fullName>
    </submittedName>
</protein>
<name>A0A378R6F6_9GAMM</name>
<dbReference type="Proteomes" id="UP000255279">
    <property type="component" value="Unassembled WGS sequence"/>
</dbReference>
<gene>
    <name evidence="8" type="primary">virB8</name>
    <name evidence="8" type="ORF">NCTC10293_01224</name>
</gene>
<evidence type="ECO:0000256" key="5">
    <source>
        <dbReference type="SAM" id="MobiDB-lite"/>
    </source>
</evidence>
<feature type="domain" description="Bacterial virulence protein VirB8" evidence="7">
    <location>
        <begin position="36"/>
        <end position="251"/>
    </location>
</feature>
<keyword evidence="2 6" id="KW-0812">Transmembrane</keyword>
<evidence type="ECO:0000256" key="1">
    <source>
        <dbReference type="ARBA" id="ARBA00004167"/>
    </source>
</evidence>
<keyword evidence="3 6" id="KW-1133">Transmembrane helix</keyword>
<evidence type="ECO:0000313" key="8">
    <source>
        <dbReference type="EMBL" id="STZ13646.1"/>
    </source>
</evidence>
<feature type="region of interest" description="Disordered" evidence="5">
    <location>
        <begin position="1"/>
        <end position="25"/>
    </location>
</feature>
<dbReference type="GO" id="GO:0016020">
    <property type="term" value="C:membrane"/>
    <property type="evidence" value="ECO:0007669"/>
    <property type="project" value="UniProtKB-SubCell"/>
</dbReference>
<evidence type="ECO:0000256" key="2">
    <source>
        <dbReference type="ARBA" id="ARBA00022692"/>
    </source>
</evidence>
<sequence>MSLFKKKPKAEKTAKVAKPKKVTPTQASHDFINASKEFEKARIGDIEKSKSLAWKVAAGACGVACTSAVALMLLTPLKEVRPYVIRVDNNTGATDIVTMLDTQSTTADEQTAKYFSAMYVKLREGYDWYTIQEQINQAMLFSDSNMQNQINTKFARPDAPHKIYKENQRVEIKITNTSIIDDKGLIQVRFTKSIVPTNGGSWDVQNQRMNPAPIVTNHMATIGYEYVNVPAVDDVRLVNPFGFTVKTYRVDDFTAAGNTEIPAVENTQIAAVAPVQPVVAAPVPVETPVEAATQGQ</sequence>
<dbReference type="Pfam" id="PF04335">
    <property type="entry name" value="VirB8"/>
    <property type="match status" value="1"/>
</dbReference>
<evidence type="ECO:0000313" key="9">
    <source>
        <dbReference type="Proteomes" id="UP000255279"/>
    </source>
</evidence>
<evidence type="ECO:0000256" key="4">
    <source>
        <dbReference type="ARBA" id="ARBA00023136"/>
    </source>
</evidence>
<dbReference type="InterPro" id="IPR032710">
    <property type="entry name" value="NTF2-like_dom_sf"/>
</dbReference>
<dbReference type="SUPFAM" id="SSF54427">
    <property type="entry name" value="NTF2-like"/>
    <property type="match status" value="1"/>
</dbReference>
<reference evidence="8 9" key="1">
    <citation type="submission" date="2018-06" db="EMBL/GenBank/DDBJ databases">
        <authorList>
            <consortium name="Pathogen Informatics"/>
            <person name="Doyle S."/>
        </authorList>
    </citation>
    <scope>NUCLEOTIDE SEQUENCE [LARGE SCALE GENOMIC DNA]</scope>
    <source>
        <strain evidence="8 9">NCTC10293</strain>
    </source>
</reference>
<proteinExistence type="predicted"/>
<keyword evidence="4 6" id="KW-0472">Membrane</keyword>
<dbReference type="AlphaFoldDB" id="A0A378R6F6"/>
<feature type="transmembrane region" description="Helical" evidence="6">
    <location>
        <begin position="52"/>
        <end position="74"/>
    </location>
</feature>
<dbReference type="RefSeq" id="WP_078277549.1">
    <property type="nucleotide sequence ID" value="NZ_MUXU01000086.1"/>
</dbReference>
<dbReference type="InterPro" id="IPR007430">
    <property type="entry name" value="VirB8"/>
</dbReference>
<dbReference type="EMBL" id="UGQE01000002">
    <property type="protein sequence ID" value="STZ13646.1"/>
    <property type="molecule type" value="Genomic_DNA"/>
</dbReference>
<feature type="compositionally biased region" description="Basic residues" evidence="5">
    <location>
        <begin position="1"/>
        <end position="21"/>
    </location>
</feature>
<comment type="subcellular location">
    <subcellularLocation>
        <location evidence="1">Membrane</location>
        <topology evidence="1">Single-pass membrane protein</topology>
    </subcellularLocation>
</comment>
<dbReference type="OrthoDB" id="7366154at2"/>
<evidence type="ECO:0000259" key="7">
    <source>
        <dbReference type="Pfam" id="PF04335"/>
    </source>
</evidence>
<evidence type="ECO:0000256" key="3">
    <source>
        <dbReference type="ARBA" id="ARBA00022989"/>
    </source>
</evidence>
<dbReference type="CDD" id="cd16424">
    <property type="entry name" value="VirB8"/>
    <property type="match status" value="1"/>
</dbReference>
<organism evidence="8 9">
    <name type="scientific">Moraxella caviae</name>
    <dbReference type="NCBI Taxonomy" id="34060"/>
    <lineage>
        <taxon>Bacteria</taxon>
        <taxon>Pseudomonadati</taxon>
        <taxon>Pseudomonadota</taxon>
        <taxon>Gammaproteobacteria</taxon>
        <taxon>Moraxellales</taxon>
        <taxon>Moraxellaceae</taxon>
        <taxon>Moraxella</taxon>
    </lineage>
</organism>
<dbReference type="Gene3D" id="3.10.450.230">
    <property type="entry name" value="VirB8 protein"/>
    <property type="match status" value="1"/>
</dbReference>